<dbReference type="GeneID" id="300653595"/>
<dbReference type="SUPFAM" id="SSF53474">
    <property type="entry name" value="alpha/beta-Hydrolases"/>
    <property type="match status" value="1"/>
</dbReference>
<proteinExistence type="predicted"/>
<organism evidence="2 3">
    <name type="scientific">Pyruvatibacter mobilis</name>
    <dbReference type="NCBI Taxonomy" id="1712261"/>
    <lineage>
        <taxon>Bacteria</taxon>
        <taxon>Pseudomonadati</taxon>
        <taxon>Pseudomonadota</taxon>
        <taxon>Alphaproteobacteria</taxon>
        <taxon>Hyphomicrobiales</taxon>
        <taxon>Parvibaculaceae</taxon>
        <taxon>Pyruvatibacter</taxon>
    </lineage>
</organism>
<accession>A0A845Q7K2</accession>
<dbReference type="InterPro" id="IPR029058">
    <property type="entry name" value="AB_hydrolase_fold"/>
</dbReference>
<dbReference type="Proteomes" id="UP000470384">
    <property type="component" value="Unassembled WGS sequence"/>
</dbReference>
<protein>
    <submittedName>
        <fullName evidence="2">Alpha/beta fold hydrolase</fullName>
    </submittedName>
</protein>
<dbReference type="OrthoDB" id="9780765at2"/>
<dbReference type="PANTHER" id="PTHR43433:SF5">
    <property type="entry name" value="AB HYDROLASE-1 DOMAIN-CONTAINING PROTEIN"/>
    <property type="match status" value="1"/>
</dbReference>
<keyword evidence="3" id="KW-1185">Reference proteome</keyword>
<evidence type="ECO:0000313" key="3">
    <source>
        <dbReference type="Proteomes" id="UP000470384"/>
    </source>
</evidence>
<keyword evidence="2" id="KW-0378">Hydrolase</keyword>
<dbReference type="PANTHER" id="PTHR43433">
    <property type="entry name" value="HYDROLASE, ALPHA/BETA FOLD FAMILY PROTEIN"/>
    <property type="match status" value="1"/>
</dbReference>
<dbReference type="GO" id="GO:0016787">
    <property type="term" value="F:hydrolase activity"/>
    <property type="evidence" value="ECO:0007669"/>
    <property type="project" value="UniProtKB-KW"/>
</dbReference>
<dbReference type="PRINTS" id="PR00111">
    <property type="entry name" value="ABHYDROLASE"/>
</dbReference>
<evidence type="ECO:0000259" key="1">
    <source>
        <dbReference type="Pfam" id="PF12697"/>
    </source>
</evidence>
<dbReference type="Gene3D" id="3.40.50.1820">
    <property type="entry name" value="alpha/beta hydrolase"/>
    <property type="match status" value="1"/>
</dbReference>
<feature type="domain" description="AB hydrolase-1" evidence="1">
    <location>
        <begin position="69"/>
        <end position="278"/>
    </location>
</feature>
<gene>
    <name evidence="2" type="ORF">GTQ45_02560</name>
</gene>
<evidence type="ECO:0000313" key="2">
    <source>
        <dbReference type="EMBL" id="NBG94613.1"/>
    </source>
</evidence>
<dbReference type="AlphaFoldDB" id="A0A845Q7K2"/>
<dbReference type="RefSeq" id="WP_160586681.1">
    <property type="nucleotide sequence ID" value="NZ_BMHN01000001.1"/>
</dbReference>
<name>A0A845Q7K2_9HYPH</name>
<sequence length="287" mass="30523">MKKTLIAGVVLVVVLGGGFLFLNASTNGIAGFYLWSALGGRVQAANVAVNGTTIHVETFGDAESARRPVLVLHGGTAFLETMHAQITLLADDRLVIAPDSRAHGRSGDVDGVALTYDLMAEDMTALLDHLAIEEVDIVGWSDGGNIGLIMAMTVPERVGRLVMYGSNAHYSAVDSALIDRDPDSETWASVKSFYDSVAPEPAHWPVALGKIIDMWATRPTLEMAQLADVGSPVLVMAGEFDSIDEAHTRAMAAALPNAELVIVPGQDHFAPLMAPETVNPHIEVFLN</sequence>
<dbReference type="Pfam" id="PF12697">
    <property type="entry name" value="Abhydrolase_6"/>
    <property type="match status" value="1"/>
</dbReference>
<comment type="caution">
    <text evidence="2">The sequence shown here is derived from an EMBL/GenBank/DDBJ whole genome shotgun (WGS) entry which is preliminary data.</text>
</comment>
<reference evidence="2 3" key="1">
    <citation type="journal article" date="2016" name="Int. J. Syst. Evol. Microbiol.">
        <title>Pyruvatibacter mobilis gen. nov., sp. nov., a marine bacterium from the culture broth of Picochlorum sp. 122.</title>
        <authorList>
            <person name="Wang G."/>
            <person name="Tang M."/>
            <person name="Wu H."/>
            <person name="Dai S."/>
            <person name="Li T."/>
            <person name="Chen C."/>
            <person name="He H."/>
            <person name="Fan J."/>
            <person name="Xiang W."/>
            <person name="Li X."/>
        </authorList>
    </citation>
    <scope>NUCLEOTIDE SEQUENCE [LARGE SCALE GENOMIC DNA]</scope>
    <source>
        <strain evidence="2 3">GYP-11</strain>
    </source>
</reference>
<dbReference type="InterPro" id="IPR000073">
    <property type="entry name" value="AB_hydrolase_1"/>
</dbReference>
<dbReference type="InterPro" id="IPR050471">
    <property type="entry name" value="AB_hydrolase"/>
</dbReference>
<dbReference type="EMBL" id="WXYQ01000001">
    <property type="protein sequence ID" value="NBG94613.1"/>
    <property type="molecule type" value="Genomic_DNA"/>
</dbReference>